<keyword evidence="5" id="KW-0067">ATP-binding</keyword>
<dbReference type="PANTHER" id="PTHR30473">
    <property type="entry name" value="PROTEIN PHOH"/>
    <property type="match status" value="1"/>
</dbReference>
<evidence type="ECO:0000256" key="5">
    <source>
        <dbReference type="ARBA" id="ARBA00022840"/>
    </source>
</evidence>
<feature type="domain" description="PhoH-like protein" evidence="8">
    <location>
        <begin position="110"/>
        <end position="313"/>
    </location>
</feature>
<protein>
    <recommendedName>
        <fullName evidence="6">PhoH-like protein</fullName>
    </recommendedName>
</protein>
<name>A0A3A4RIW9_9BACT</name>
<dbReference type="GO" id="GO:0005524">
    <property type="term" value="F:ATP binding"/>
    <property type="evidence" value="ECO:0007669"/>
    <property type="project" value="UniProtKB-KW"/>
</dbReference>
<dbReference type="PANTHER" id="PTHR30473:SF1">
    <property type="entry name" value="PHOH-LIKE PROTEIN"/>
    <property type="match status" value="1"/>
</dbReference>
<keyword evidence="3" id="KW-0963">Cytoplasm</keyword>
<evidence type="ECO:0000256" key="7">
    <source>
        <dbReference type="SAM" id="MobiDB-lite"/>
    </source>
</evidence>
<evidence type="ECO:0000259" key="8">
    <source>
        <dbReference type="Pfam" id="PF02562"/>
    </source>
</evidence>
<comment type="similarity">
    <text evidence="2">Belongs to the PhoH family.</text>
</comment>
<evidence type="ECO:0000313" key="10">
    <source>
        <dbReference type="Proteomes" id="UP000266426"/>
    </source>
</evidence>
<comment type="subcellular location">
    <subcellularLocation>
        <location evidence="1">Cytoplasm</location>
    </subcellularLocation>
</comment>
<organism evidence="9 10">
    <name type="scientific">Candidatus Auribacter fodinae</name>
    <dbReference type="NCBI Taxonomy" id="2093366"/>
    <lineage>
        <taxon>Bacteria</taxon>
        <taxon>Pseudomonadati</taxon>
        <taxon>Candidatus Auribacterota</taxon>
        <taxon>Candidatus Auribacteria</taxon>
        <taxon>Candidatus Auribacterales</taxon>
        <taxon>Candidatus Auribacteraceae</taxon>
        <taxon>Candidatus Auribacter</taxon>
    </lineage>
</organism>
<comment type="caution">
    <text evidence="9">The sequence shown here is derived from an EMBL/GenBank/DDBJ whole genome shotgun (WGS) entry which is preliminary data.</text>
</comment>
<accession>A0A3A4RIW9</accession>
<dbReference type="Proteomes" id="UP000266426">
    <property type="component" value="Unassembled WGS sequence"/>
</dbReference>
<dbReference type="InterPro" id="IPR027417">
    <property type="entry name" value="P-loop_NTPase"/>
</dbReference>
<evidence type="ECO:0000256" key="6">
    <source>
        <dbReference type="ARBA" id="ARBA00039970"/>
    </source>
</evidence>
<evidence type="ECO:0000256" key="3">
    <source>
        <dbReference type="ARBA" id="ARBA00022490"/>
    </source>
</evidence>
<dbReference type="FunFam" id="3.40.50.300:FF:000013">
    <property type="entry name" value="PhoH family ATPase"/>
    <property type="match status" value="1"/>
</dbReference>
<dbReference type="EMBL" id="QZJZ01000010">
    <property type="protein sequence ID" value="RJP61687.1"/>
    <property type="molecule type" value="Genomic_DNA"/>
</dbReference>
<dbReference type="AlphaFoldDB" id="A0A3A4RIW9"/>
<dbReference type="InterPro" id="IPR003714">
    <property type="entry name" value="PhoH"/>
</dbReference>
<evidence type="ECO:0000256" key="2">
    <source>
        <dbReference type="ARBA" id="ARBA00010393"/>
    </source>
</evidence>
<evidence type="ECO:0000256" key="4">
    <source>
        <dbReference type="ARBA" id="ARBA00022741"/>
    </source>
</evidence>
<dbReference type="GO" id="GO:0005829">
    <property type="term" value="C:cytosol"/>
    <property type="evidence" value="ECO:0007669"/>
    <property type="project" value="TreeGrafter"/>
</dbReference>
<reference evidence="9 10" key="1">
    <citation type="journal article" date="2017" name="ISME J.">
        <title>Energy and carbon metabolisms in a deep terrestrial subsurface fluid microbial community.</title>
        <authorList>
            <person name="Momper L."/>
            <person name="Jungbluth S.P."/>
            <person name="Lee M.D."/>
            <person name="Amend J.P."/>
        </authorList>
    </citation>
    <scope>NUCLEOTIDE SEQUENCE [LARGE SCALE GENOMIC DNA]</scope>
    <source>
        <strain evidence="9">SURF_26</strain>
    </source>
</reference>
<dbReference type="SUPFAM" id="SSF52540">
    <property type="entry name" value="P-loop containing nucleoside triphosphate hydrolases"/>
    <property type="match status" value="1"/>
</dbReference>
<gene>
    <name evidence="9" type="ORF">C4541_01425</name>
</gene>
<evidence type="ECO:0000256" key="1">
    <source>
        <dbReference type="ARBA" id="ARBA00004496"/>
    </source>
</evidence>
<dbReference type="Pfam" id="PF02562">
    <property type="entry name" value="PhoH"/>
    <property type="match status" value="1"/>
</dbReference>
<keyword evidence="4" id="KW-0547">Nucleotide-binding</keyword>
<feature type="region of interest" description="Disordered" evidence="7">
    <location>
        <begin position="320"/>
        <end position="345"/>
    </location>
</feature>
<sequence length="345" mass="39386">MAKMRLQFENGRIARSLFCNDESNLDLIEEKLRLKITSRDNFFVLKGPEENLNRAKIFFAELVKLLERGSDIHKTEFLYTLNQVKESDDEETLVNPETSRIELPGRRKVIVPKTPGQKTYVETIQVRSLVFGIGPAGTGKTYLAMAMAVAALKAGQVRRIMLTRPAVEAGESLGFLPGDLYEKVLPYLRPLYDALYDMIDEDSIERYRDRGIIEVVPLAYMRGRTLNDSFIILDEAQNTTVEQMRMFLTRLGFGSKAVVTGDVTQIDLPSYRNSGLIQVQSILKGIEDIDFVYFNEHDVVRHPLVSKIIKAYETHDEQSKVNETIYPKKKTHKKQADQYPEAKNS</sequence>
<dbReference type="InterPro" id="IPR051451">
    <property type="entry name" value="PhoH2-like"/>
</dbReference>
<dbReference type="Gene3D" id="3.40.50.300">
    <property type="entry name" value="P-loop containing nucleotide triphosphate hydrolases"/>
    <property type="match status" value="1"/>
</dbReference>
<evidence type="ECO:0000313" key="9">
    <source>
        <dbReference type="EMBL" id="RJP61687.1"/>
    </source>
</evidence>
<proteinExistence type="inferred from homology"/>